<protein>
    <submittedName>
        <fullName evidence="1">Uncharacterized protein</fullName>
    </submittedName>
</protein>
<gene>
    <name evidence="1" type="ORF">SAMN06265350_101315</name>
</gene>
<organism evidence="1 2">
    <name type="scientific">Solitalea koreensis</name>
    <dbReference type="NCBI Taxonomy" id="543615"/>
    <lineage>
        <taxon>Bacteria</taxon>
        <taxon>Pseudomonadati</taxon>
        <taxon>Bacteroidota</taxon>
        <taxon>Sphingobacteriia</taxon>
        <taxon>Sphingobacteriales</taxon>
        <taxon>Sphingobacteriaceae</taxon>
        <taxon>Solitalea</taxon>
    </lineage>
</organism>
<dbReference type="AlphaFoldDB" id="A0A521AQ94"/>
<dbReference type="Proteomes" id="UP000315971">
    <property type="component" value="Unassembled WGS sequence"/>
</dbReference>
<sequence length="70" mass="7567">MQALSFITNGKGEQEGILINYKDLKRLNLKVADVIATLKEHELAINAEIDKSVPATSMADALSKLKGKLG</sequence>
<dbReference type="RefSeq" id="WP_142600875.1">
    <property type="nucleotide sequence ID" value="NZ_FXSZ01000001.1"/>
</dbReference>
<accession>A0A521AQ94</accession>
<dbReference type="EMBL" id="FXSZ01000001">
    <property type="protein sequence ID" value="SMO36978.1"/>
    <property type="molecule type" value="Genomic_DNA"/>
</dbReference>
<keyword evidence="2" id="KW-1185">Reference proteome</keyword>
<dbReference type="OrthoDB" id="799370at2"/>
<evidence type="ECO:0000313" key="2">
    <source>
        <dbReference type="Proteomes" id="UP000315971"/>
    </source>
</evidence>
<evidence type="ECO:0000313" key="1">
    <source>
        <dbReference type="EMBL" id="SMO36978.1"/>
    </source>
</evidence>
<proteinExistence type="predicted"/>
<reference evidence="1 2" key="1">
    <citation type="submission" date="2017-05" db="EMBL/GenBank/DDBJ databases">
        <authorList>
            <person name="Varghese N."/>
            <person name="Submissions S."/>
        </authorList>
    </citation>
    <scope>NUCLEOTIDE SEQUENCE [LARGE SCALE GENOMIC DNA]</scope>
    <source>
        <strain evidence="1 2">DSM 21342</strain>
    </source>
</reference>
<name>A0A521AQ94_9SPHI</name>